<dbReference type="PANTHER" id="PTHR10000">
    <property type="entry name" value="PHOSPHOSERINE PHOSPHATASE"/>
    <property type="match status" value="1"/>
</dbReference>
<dbReference type="PANTHER" id="PTHR10000:SF8">
    <property type="entry name" value="HAD SUPERFAMILY HYDROLASE-LIKE, TYPE 3"/>
    <property type="match status" value="1"/>
</dbReference>
<dbReference type="GO" id="GO:0005829">
    <property type="term" value="C:cytosol"/>
    <property type="evidence" value="ECO:0007669"/>
    <property type="project" value="TreeGrafter"/>
</dbReference>
<protein>
    <submittedName>
        <fullName evidence="1">HAD-IIB family hydrolase</fullName>
    </submittedName>
</protein>
<dbReference type="EMBL" id="JABJNZ010000066">
    <property type="protein sequence ID" value="MBT4870977.1"/>
    <property type="molecule type" value="Genomic_DNA"/>
</dbReference>
<comment type="caution">
    <text evidence="1">The sequence shown here is derived from an EMBL/GenBank/DDBJ whole genome shotgun (WGS) entry which is preliminary data.</text>
</comment>
<dbReference type="Proteomes" id="UP000722459">
    <property type="component" value="Unassembled WGS sequence"/>
</dbReference>
<keyword evidence="1" id="KW-0378">Hydrolase</keyword>
<dbReference type="GO" id="GO:0000287">
    <property type="term" value="F:magnesium ion binding"/>
    <property type="evidence" value="ECO:0007669"/>
    <property type="project" value="TreeGrafter"/>
</dbReference>
<dbReference type="InterPro" id="IPR036412">
    <property type="entry name" value="HAD-like_sf"/>
</dbReference>
<dbReference type="Gene3D" id="3.30.980.20">
    <property type="entry name" value="Putative mannosyl-3-phosphoglycerate phosphatase, domain 2"/>
    <property type="match status" value="1"/>
</dbReference>
<proteinExistence type="predicted"/>
<dbReference type="Pfam" id="PF08282">
    <property type="entry name" value="Hydrolase_3"/>
    <property type="match status" value="1"/>
</dbReference>
<dbReference type="Gene3D" id="3.40.50.2000">
    <property type="entry name" value="Glycogen Phosphorylase B"/>
    <property type="match status" value="2"/>
</dbReference>
<sequence length="763" mass="88515">MGNFNYYVLHWHLKQSGVRIVIENMHEALSKYSKNNFSIISSGQQEAVDSLKRIKQIKIPELSYSKEKFSSRNKLEKKATKIAIKIENKLDLTKQCVIHSHNINLFKNATASTALKILAKRNPKKVTLLMQVHDFAEDDRKPLLDLMLTCTGKRDQKVAGELAFPQEKNIFYMTINSRDKRLLRKTGILNEKIFLYPNAINISKFKQKPLKEKRLLELINNYAKREGFNFSMKRKILLYPVKLIQRKNIAEAILLLKLINNQKNNYQLLITLDANSETDINYSNKIKKFVKEKKLPVTIGFGYDVISATNKREIKNGKVTKYTIADLFEKAQCIVTTSTLEGFGFAFTEGWLANREVVGRRIDFVMTDFENNNLTFPGFYTKIKIDEKDFGKMKLNQQLKIIEKINPKKLLKQKELNKTINAIITPNKKAILKNKKAIEKEYSLKKYYSRFEKIVKETKKFKNKDFLENKIDNSYLIDYFSKDIEKKIIITDLDGTLLDHNNYSHLISFATYKEAQKKGIPVCFCSSKSFDEQICFRKIMKNPNPFIAENGSAIYIPKNYFPFKITNALLKKFEIKKIKRIKGYDIIELNVSHDKTYKALKTIQKKLPFKTHIFTDHSIEELEKIAKLPKKYAILSKTKYYANGCRIPKMTDKKINLFKREAKKLGFETKVGGRFVGINKGSDKGKATKILLELFRKKYKKILSIGLGDSENDFLMLKEVDKAFLVKRVGKSVNEKAKKEIVGINILDQIGPKGWNFAIKKFL</sequence>
<dbReference type="SUPFAM" id="SSF53756">
    <property type="entry name" value="UDP-Glycosyltransferase/glycogen phosphorylase"/>
    <property type="match status" value="1"/>
</dbReference>
<dbReference type="GO" id="GO:0016791">
    <property type="term" value="F:phosphatase activity"/>
    <property type="evidence" value="ECO:0007669"/>
    <property type="project" value="TreeGrafter"/>
</dbReference>
<dbReference type="InterPro" id="IPR023214">
    <property type="entry name" value="HAD_sf"/>
</dbReference>
<evidence type="ECO:0000313" key="1">
    <source>
        <dbReference type="EMBL" id="MBT4870977.1"/>
    </source>
</evidence>
<gene>
    <name evidence="1" type="ORF">HON47_05370</name>
</gene>
<dbReference type="SUPFAM" id="SSF56784">
    <property type="entry name" value="HAD-like"/>
    <property type="match status" value="1"/>
</dbReference>
<accession>A0A8T5GH03</accession>
<organism evidence="1 2">
    <name type="scientific">Candidatus Iainarchaeum sp</name>
    <dbReference type="NCBI Taxonomy" id="3101447"/>
    <lineage>
        <taxon>Archaea</taxon>
        <taxon>Candidatus Iainarchaeota</taxon>
        <taxon>Candidatus Iainarchaeia</taxon>
        <taxon>Candidatus Iainarchaeales</taxon>
        <taxon>Candidatus Iainarchaeaceae</taxon>
        <taxon>Candidatus Iainarchaeum</taxon>
    </lineage>
</organism>
<dbReference type="InterPro" id="IPR006379">
    <property type="entry name" value="HAD-SF_hydro_IIB"/>
</dbReference>
<evidence type="ECO:0000313" key="2">
    <source>
        <dbReference type="Proteomes" id="UP000722459"/>
    </source>
</evidence>
<name>A0A8T5GH03_9ARCH</name>
<reference evidence="1" key="1">
    <citation type="journal article" date="2021" name="ISME J.">
        <title>Mercury methylation by metabolically versatile and cosmopolitan marine bacteria.</title>
        <authorList>
            <person name="Lin H."/>
            <person name="Ascher D.B."/>
            <person name="Myung Y."/>
            <person name="Lamborg C.H."/>
            <person name="Hallam S.J."/>
            <person name="Gionfriddo C.M."/>
            <person name="Holt K.E."/>
            <person name="Moreau J.W."/>
        </authorList>
    </citation>
    <scope>NUCLEOTIDE SEQUENCE</scope>
    <source>
        <strain evidence="1">SI075_bin30</strain>
    </source>
</reference>
<dbReference type="Gene3D" id="3.40.50.1000">
    <property type="entry name" value="HAD superfamily/HAD-like"/>
    <property type="match status" value="1"/>
</dbReference>
<dbReference type="NCBIfam" id="TIGR01484">
    <property type="entry name" value="HAD-SF-IIB"/>
    <property type="match status" value="1"/>
</dbReference>
<dbReference type="AlphaFoldDB" id="A0A8T5GH03"/>